<feature type="region of interest" description="Disordered" evidence="6">
    <location>
        <begin position="420"/>
        <end position="448"/>
    </location>
</feature>
<dbReference type="GO" id="GO:0016600">
    <property type="term" value="C:flotillin complex"/>
    <property type="evidence" value="ECO:0007669"/>
    <property type="project" value="TreeGrafter"/>
</dbReference>
<organism evidence="8 11">
    <name type="scientific">Dinothrombium tinctorium</name>
    <dbReference type="NCBI Taxonomy" id="1965070"/>
    <lineage>
        <taxon>Eukaryota</taxon>
        <taxon>Metazoa</taxon>
        <taxon>Ecdysozoa</taxon>
        <taxon>Arthropoda</taxon>
        <taxon>Chelicerata</taxon>
        <taxon>Arachnida</taxon>
        <taxon>Acari</taxon>
        <taxon>Acariformes</taxon>
        <taxon>Trombidiformes</taxon>
        <taxon>Prostigmata</taxon>
        <taxon>Anystina</taxon>
        <taxon>Parasitengona</taxon>
        <taxon>Trombidioidea</taxon>
        <taxon>Trombidiidae</taxon>
        <taxon>Dinothrombium</taxon>
    </lineage>
</organism>
<evidence type="ECO:0000256" key="5">
    <source>
        <dbReference type="SAM" id="Coils"/>
    </source>
</evidence>
<evidence type="ECO:0000256" key="6">
    <source>
        <dbReference type="SAM" id="MobiDB-lite"/>
    </source>
</evidence>
<dbReference type="EMBL" id="NCKU01008408">
    <property type="protein sequence ID" value="RWS01921.1"/>
    <property type="molecule type" value="Genomic_DNA"/>
</dbReference>
<reference evidence="8 11" key="1">
    <citation type="journal article" date="2018" name="Gigascience">
        <title>Genomes of trombidid mites reveal novel predicted allergens and laterally-transferred genes associated with secondary metabolism.</title>
        <authorList>
            <person name="Dong X."/>
            <person name="Chaisiri K."/>
            <person name="Xia D."/>
            <person name="Armstrong S.D."/>
            <person name="Fang Y."/>
            <person name="Donnelly M.J."/>
            <person name="Kadowaki T."/>
            <person name="McGarry J.W."/>
            <person name="Darby A.C."/>
            <person name="Makepeace B.L."/>
        </authorList>
    </citation>
    <scope>NUCLEOTIDE SEQUENCE [LARGE SCALE GENOMIC DNA]</scope>
    <source>
        <strain evidence="8">UoL-WK</strain>
    </source>
</reference>
<dbReference type="SUPFAM" id="SSF117892">
    <property type="entry name" value="Band 7/SPFH domain"/>
    <property type="match status" value="1"/>
</dbReference>
<gene>
    <name evidence="10" type="ORF">B4U79_02809</name>
    <name evidence="8" type="ORF">B4U79_15078</name>
    <name evidence="9" type="ORF">B4U79_15463</name>
</gene>
<dbReference type="GO" id="GO:0031410">
    <property type="term" value="C:cytoplasmic vesicle"/>
    <property type="evidence" value="ECO:0007669"/>
    <property type="project" value="TreeGrafter"/>
</dbReference>
<feature type="coiled-coil region" evidence="5">
    <location>
        <begin position="244"/>
        <end position="287"/>
    </location>
</feature>
<proteinExistence type="inferred from homology"/>
<keyword evidence="5" id="KW-0175">Coiled coil</keyword>
<dbReference type="InterPro" id="IPR001107">
    <property type="entry name" value="Band_7"/>
</dbReference>
<evidence type="ECO:0000256" key="4">
    <source>
        <dbReference type="RuleBase" id="RU366054"/>
    </source>
</evidence>
<dbReference type="GO" id="GO:0072659">
    <property type="term" value="P:protein localization to plasma membrane"/>
    <property type="evidence" value="ECO:0007669"/>
    <property type="project" value="TreeGrafter"/>
</dbReference>
<evidence type="ECO:0000259" key="7">
    <source>
        <dbReference type="SMART" id="SM00244"/>
    </source>
</evidence>
<evidence type="ECO:0000313" key="8">
    <source>
        <dbReference type="EMBL" id="RWS01921.1"/>
    </source>
</evidence>
<dbReference type="InterPro" id="IPR027705">
    <property type="entry name" value="Flotillin_fam"/>
</dbReference>
<dbReference type="CDD" id="cd03399">
    <property type="entry name" value="SPFH_flotillin"/>
    <property type="match status" value="1"/>
</dbReference>
<dbReference type="GO" id="GO:2000049">
    <property type="term" value="P:positive regulation of cell-cell adhesion mediated by cadherin"/>
    <property type="evidence" value="ECO:0007669"/>
    <property type="project" value="TreeGrafter"/>
</dbReference>
<name>A0A3S3NLQ7_9ACAR</name>
<protein>
    <submittedName>
        <fullName evidence="8">Flotillin-1-like protein</fullName>
    </submittedName>
</protein>
<evidence type="ECO:0000256" key="2">
    <source>
        <dbReference type="ARBA" id="ARBA00007161"/>
    </source>
</evidence>
<dbReference type="GO" id="GO:0002020">
    <property type="term" value="F:protease binding"/>
    <property type="evidence" value="ECO:0007669"/>
    <property type="project" value="TreeGrafter"/>
</dbReference>
<dbReference type="InterPro" id="IPR036013">
    <property type="entry name" value="Band_7/SPFH_dom_sf"/>
</dbReference>
<accession>A0A3S3NLQ7</accession>
<dbReference type="OrthoDB" id="6080404at2759"/>
<feature type="domain" description="Band 7" evidence="7">
    <location>
        <begin position="86"/>
        <end position="268"/>
    </location>
</feature>
<keyword evidence="11" id="KW-1185">Reference proteome</keyword>
<dbReference type="GO" id="GO:0045807">
    <property type="term" value="P:positive regulation of endocytosis"/>
    <property type="evidence" value="ECO:0007669"/>
    <property type="project" value="TreeGrafter"/>
</dbReference>
<keyword evidence="3" id="KW-0472">Membrane</keyword>
<dbReference type="Proteomes" id="UP000285301">
    <property type="component" value="Unassembled WGS sequence"/>
</dbReference>
<dbReference type="GO" id="GO:0070528">
    <property type="term" value="P:protein kinase C signaling"/>
    <property type="evidence" value="ECO:0007669"/>
    <property type="project" value="TreeGrafter"/>
</dbReference>
<dbReference type="Gene3D" id="3.30.479.30">
    <property type="entry name" value="Band 7 domain"/>
    <property type="match status" value="1"/>
</dbReference>
<dbReference type="EMBL" id="NCKU01007776">
    <property type="protein sequence ID" value="RWS02394.1"/>
    <property type="molecule type" value="Genomic_DNA"/>
</dbReference>
<dbReference type="STRING" id="1965070.A0A3S3NLQ7"/>
<evidence type="ECO:0000313" key="11">
    <source>
        <dbReference type="Proteomes" id="UP000285301"/>
    </source>
</evidence>
<feature type="coiled-coil region" evidence="5">
    <location>
        <begin position="180"/>
        <end position="215"/>
    </location>
</feature>
<evidence type="ECO:0000256" key="3">
    <source>
        <dbReference type="ARBA" id="ARBA00023136"/>
    </source>
</evidence>
<dbReference type="GO" id="GO:0002090">
    <property type="term" value="P:regulation of receptor internalization"/>
    <property type="evidence" value="ECO:0007669"/>
    <property type="project" value="TreeGrafter"/>
</dbReference>
<dbReference type="Pfam" id="PF01145">
    <property type="entry name" value="Band_7"/>
    <property type="match status" value="1"/>
</dbReference>
<dbReference type="GO" id="GO:1901890">
    <property type="term" value="P:positive regulation of cell junction assembly"/>
    <property type="evidence" value="ECO:0007669"/>
    <property type="project" value="TreeGrafter"/>
</dbReference>
<dbReference type="PANTHER" id="PTHR13806:SF46">
    <property type="entry name" value="FLOTILLIN-1-RELATED"/>
    <property type="match status" value="1"/>
</dbReference>
<dbReference type="AlphaFoldDB" id="A0A3S3NLQ7"/>
<reference evidence="8" key="2">
    <citation type="submission" date="2018-11" db="EMBL/GenBank/DDBJ databases">
        <title>Trombidioid mite genomics.</title>
        <authorList>
            <person name="Dong X."/>
        </authorList>
    </citation>
    <scope>NUCLEOTIDE SEQUENCE</scope>
    <source>
        <strain evidence="8">UoL-WK</strain>
    </source>
</reference>
<comment type="caution">
    <text evidence="8">The sequence shown here is derived from an EMBL/GenBank/DDBJ whole genome shotgun (WGS) entry which is preliminary data.</text>
</comment>
<dbReference type="SMART" id="SM00244">
    <property type="entry name" value="PHB"/>
    <property type="match status" value="1"/>
</dbReference>
<comment type="subcellular location">
    <subcellularLocation>
        <location evidence="1">Membrane</location>
    </subcellularLocation>
</comment>
<dbReference type="PANTHER" id="PTHR13806">
    <property type="entry name" value="FLOTILLIN-RELATED"/>
    <property type="match status" value="1"/>
</dbReference>
<evidence type="ECO:0000313" key="10">
    <source>
        <dbReference type="EMBL" id="RWS03478.1"/>
    </source>
</evidence>
<sequence>MPGFVTCGPNEALVVSGCCHSRPLMVPGGRVFVWPVIQKVQKISLNTMTLTIESPRVYTQQGVPISVTGIAQVKIQGQNADMLRAACEQFLGKNEQEIMNVARETLEGHQRAIMASMTVEEIYKNRKKFSKKVFEVASSDLVDMGFTVVSYTIKDISDEEGYLKALGLARTSEVKRDARIGEAEAKRDALIKEALAEEEKMASRYQNDAEIAKAQRDFELKKAAYDMEVFTKKAESDLAFNLQAAKTRQRIKEEQMQVKVIERTQEIQVQEQEIQRREKELEATVRRPAEAEKYKLEKLAEAHRNKIIMEAEAEGEALRLRGEAEAFAIEAKAKAEAEQMAKKANAYKEYESAAKVDMVLETLPKIAAEIAAPLAQCNKIVMVAQGNSEVGAGKLTGEVLDIITKVHVTVSQLTGANIPNVSAQQNHKGSKPSSIPTFVSSPSQPISA</sequence>
<evidence type="ECO:0000313" key="9">
    <source>
        <dbReference type="EMBL" id="RWS02394.1"/>
    </source>
</evidence>
<dbReference type="EMBL" id="NCKU01006459">
    <property type="protein sequence ID" value="RWS03478.1"/>
    <property type="molecule type" value="Genomic_DNA"/>
</dbReference>
<comment type="similarity">
    <text evidence="2 4">Belongs to the band 7/mec-2 family. Flotillin subfamily.</text>
</comment>
<evidence type="ECO:0000256" key="1">
    <source>
        <dbReference type="ARBA" id="ARBA00004370"/>
    </source>
</evidence>